<evidence type="ECO:0000256" key="2">
    <source>
        <dbReference type="ARBA" id="ARBA00023180"/>
    </source>
</evidence>
<comment type="caution">
    <text evidence="5">The sequence shown here is derived from an EMBL/GenBank/DDBJ whole genome shotgun (WGS) entry which is preliminary data.</text>
</comment>
<comment type="similarity">
    <text evidence="1 3">Belongs to the glycosyl hydrolase 31 family.</text>
</comment>
<accession>A0A8X6U8U6</accession>
<sequence>MIVEPYLHLLESWECILHSVIYYMKKEKPSLRPLFNFSEHLGSINSNSLDPLIKLLSNTHISIHTSLQKRIQLCHLSLYDPRYYRFEVPSPNIHTHTSVQANGQNGREVYLYSVAYDVHNKLSTIKVRRSDTDTVIFDTSVGALLLSNQFLELTTKLASSNVYGFQKHERTQSHNGFHPEIFTMFSSKSRDGMSTNTHPMYMCLESDGNAYGVLLLNSNAMEVLLHPLPAVTFRTVGGVLDFYIFLGPSPEEVIQQYTEAVGHSPIPPYWSLGLQIGRATYESVEEIEMFLDDFKTKHIPVESLVLNQDVLVKVSTRNKDFNKFSNLAHNLTNKNQKLVLQLEANIPKDLILNRDSVFNTVQINDVFISDKWGWNPIEGKYQGKTVLYPDFGHSESIKWWSKVVKKISSVIEFDGLWLTNNELTSSVDGSVSGCLSDNLNSPPYVPRAIGDILYHRTLCMDAVLHWKADVMPHYDSHNFYGHSMAITTE</sequence>
<dbReference type="Gene3D" id="3.20.20.80">
    <property type="entry name" value="Glycosidases"/>
    <property type="match status" value="1"/>
</dbReference>
<protein>
    <submittedName>
        <fullName evidence="5">Maltase-glucoamylase, intestinal</fullName>
    </submittedName>
</protein>
<dbReference type="SUPFAM" id="SSF51445">
    <property type="entry name" value="(Trans)glycosidases"/>
    <property type="match status" value="1"/>
</dbReference>
<feature type="non-terminal residue" evidence="5">
    <location>
        <position position="1"/>
    </location>
</feature>
<feature type="domain" description="Glycoside hydrolase family 31 TIM barrel" evidence="4">
    <location>
        <begin position="265"/>
        <end position="488"/>
    </location>
</feature>
<keyword evidence="3" id="KW-0326">Glycosidase</keyword>
<dbReference type="Gene3D" id="2.60.40.1760">
    <property type="entry name" value="glycosyl hydrolase (family 31)"/>
    <property type="match status" value="1"/>
</dbReference>
<dbReference type="GO" id="GO:0004558">
    <property type="term" value="F:alpha-1,4-glucosidase activity"/>
    <property type="evidence" value="ECO:0007669"/>
    <property type="project" value="TreeGrafter"/>
</dbReference>
<evidence type="ECO:0000259" key="4">
    <source>
        <dbReference type="Pfam" id="PF01055"/>
    </source>
</evidence>
<evidence type="ECO:0000313" key="6">
    <source>
        <dbReference type="Proteomes" id="UP000887013"/>
    </source>
</evidence>
<organism evidence="5 6">
    <name type="scientific">Nephila pilipes</name>
    <name type="common">Giant wood spider</name>
    <name type="synonym">Nephila maculata</name>
    <dbReference type="NCBI Taxonomy" id="299642"/>
    <lineage>
        <taxon>Eukaryota</taxon>
        <taxon>Metazoa</taxon>
        <taxon>Ecdysozoa</taxon>
        <taxon>Arthropoda</taxon>
        <taxon>Chelicerata</taxon>
        <taxon>Arachnida</taxon>
        <taxon>Araneae</taxon>
        <taxon>Araneomorphae</taxon>
        <taxon>Entelegynae</taxon>
        <taxon>Araneoidea</taxon>
        <taxon>Nephilidae</taxon>
        <taxon>Nephila</taxon>
    </lineage>
</organism>
<dbReference type="EMBL" id="BMAW01025580">
    <property type="protein sequence ID" value="GFT93130.1"/>
    <property type="molecule type" value="Genomic_DNA"/>
</dbReference>
<dbReference type="InterPro" id="IPR000322">
    <property type="entry name" value="Glyco_hydro_31_TIM"/>
</dbReference>
<dbReference type="InterPro" id="IPR011013">
    <property type="entry name" value="Gal_mutarotase_sf_dom"/>
</dbReference>
<evidence type="ECO:0000256" key="3">
    <source>
        <dbReference type="RuleBase" id="RU361185"/>
    </source>
</evidence>
<dbReference type="InterPro" id="IPR017853">
    <property type="entry name" value="GH"/>
</dbReference>
<dbReference type="PANTHER" id="PTHR22762">
    <property type="entry name" value="ALPHA-GLUCOSIDASE"/>
    <property type="match status" value="1"/>
</dbReference>
<evidence type="ECO:0000313" key="5">
    <source>
        <dbReference type="EMBL" id="GFT93130.1"/>
    </source>
</evidence>
<proteinExistence type="inferred from homology"/>
<keyword evidence="2" id="KW-0325">Glycoprotein</keyword>
<dbReference type="Pfam" id="PF01055">
    <property type="entry name" value="Glyco_hydro_31_2nd"/>
    <property type="match status" value="1"/>
</dbReference>
<keyword evidence="6" id="KW-1185">Reference proteome</keyword>
<dbReference type="GO" id="GO:0005975">
    <property type="term" value="P:carbohydrate metabolic process"/>
    <property type="evidence" value="ECO:0007669"/>
    <property type="project" value="InterPro"/>
</dbReference>
<name>A0A8X6U8U6_NEPPI</name>
<keyword evidence="3" id="KW-0378">Hydrolase</keyword>
<gene>
    <name evidence="5" type="primary">MGAM</name>
    <name evidence="5" type="ORF">NPIL_433062</name>
</gene>
<reference evidence="5" key="1">
    <citation type="submission" date="2020-08" db="EMBL/GenBank/DDBJ databases">
        <title>Multicomponent nature underlies the extraordinary mechanical properties of spider dragline silk.</title>
        <authorList>
            <person name="Kono N."/>
            <person name="Nakamura H."/>
            <person name="Mori M."/>
            <person name="Yoshida Y."/>
            <person name="Ohtoshi R."/>
            <person name="Malay A.D."/>
            <person name="Moran D.A.P."/>
            <person name="Tomita M."/>
            <person name="Numata K."/>
            <person name="Arakawa K."/>
        </authorList>
    </citation>
    <scope>NUCLEOTIDE SEQUENCE</scope>
</reference>
<dbReference type="SUPFAM" id="SSF74650">
    <property type="entry name" value="Galactose mutarotase-like"/>
    <property type="match status" value="1"/>
</dbReference>
<dbReference type="Proteomes" id="UP000887013">
    <property type="component" value="Unassembled WGS sequence"/>
</dbReference>
<dbReference type="PANTHER" id="PTHR22762:SF133">
    <property type="entry name" value="P-TYPE DOMAIN-CONTAINING PROTEIN"/>
    <property type="match status" value="1"/>
</dbReference>
<dbReference type="GO" id="GO:0030246">
    <property type="term" value="F:carbohydrate binding"/>
    <property type="evidence" value="ECO:0007669"/>
    <property type="project" value="InterPro"/>
</dbReference>
<dbReference type="AlphaFoldDB" id="A0A8X6U8U6"/>
<evidence type="ECO:0000256" key="1">
    <source>
        <dbReference type="ARBA" id="ARBA00007806"/>
    </source>
</evidence>
<dbReference type="OrthoDB" id="6418918at2759"/>
<dbReference type="CDD" id="cd14752">
    <property type="entry name" value="GH31_N"/>
    <property type="match status" value="1"/>
</dbReference>